<reference evidence="1" key="1">
    <citation type="submission" date="2022-12" db="EMBL/GenBank/DDBJ databases">
        <authorList>
            <person name="Petersen C."/>
        </authorList>
    </citation>
    <scope>NUCLEOTIDE SEQUENCE</scope>
    <source>
        <strain evidence="1">IBT 21472</strain>
    </source>
</reference>
<keyword evidence="2" id="KW-1185">Reference proteome</keyword>
<comment type="caution">
    <text evidence="1">The sequence shown here is derived from an EMBL/GenBank/DDBJ whole genome shotgun (WGS) entry which is preliminary data.</text>
</comment>
<organism evidence="1 2">
    <name type="scientific">Penicillium atrosanguineum</name>
    <dbReference type="NCBI Taxonomy" id="1132637"/>
    <lineage>
        <taxon>Eukaryota</taxon>
        <taxon>Fungi</taxon>
        <taxon>Dikarya</taxon>
        <taxon>Ascomycota</taxon>
        <taxon>Pezizomycotina</taxon>
        <taxon>Eurotiomycetes</taxon>
        <taxon>Eurotiomycetidae</taxon>
        <taxon>Eurotiales</taxon>
        <taxon>Aspergillaceae</taxon>
        <taxon>Penicillium</taxon>
    </lineage>
</organism>
<protein>
    <submittedName>
        <fullName evidence="1">Uncharacterized protein</fullName>
    </submittedName>
</protein>
<accession>A0A9W9PL43</accession>
<dbReference type="EMBL" id="JAPZBO010000010">
    <property type="protein sequence ID" value="KAJ5299100.1"/>
    <property type="molecule type" value="Genomic_DNA"/>
</dbReference>
<reference evidence="1" key="2">
    <citation type="journal article" date="2023" name="IMA Fungus">
        <title>Comparative genomic study of the Penicillium genus elucidates a diverse pangenome and 15 lateral gene transfer events.</title>
        <authorList>
            <person name="Petersen C."/>
            <person name="Sorensen T."/>
            <person name="Nielsen M.R."/>
            <person name="Sondergaard T.E."/>
            <person name="Sorensen J.L."/>
            <person name="Fitzpatrick D.A."/>
            <person name="Frisvad J.C."/>
            <person name="Nielsen K.L."/>
        </authorList>
    </citation>
    <scope>NUCLEOTIDE SEQUENCE</scope>
    <source>
        <strain evidence="1">IBT 21472</strain>
    </source>
</reference>
<dbReference type="Proteomes" id="UP001147746">
    <property type="component" value="Unassembled WGS sequence"/>
</dbReference>
<evidence type="ECO:0000313" key="1">
    <source>
        <dbReference type="EMBL" id="KAJ5299100.1"/>
    </source>
</evidence>
<sequence>MTEVYLDPGDGNLPLNMTLPQERALPVIPTDGIQRRWINKGEPIIENSKVPKGWYSEEPDLHEEYVSE</sequence>
<gene>
    <name evidence="1" type="ORF">N7476_010657</name>
</gene>
<name>A0A9W9PL43_9EURO</name>
<evidence type="ECO:0000313" key="2">
    <source>
        <dbReference type="Proteomes" id="UP001147746"/>
    </source>
</evidence>
<proteinExistence type="predicted"/>
<dbReference type="AlphaFoldDB" id="A0A9W9PL43"/>